<dbReference type="GO" id="GO:0006508">
    <property type="term" value="P:proteolysis"/>
    <property type="evidence" value="ECO:0007669"/>
    <property type="project" value="UniProtKB-KW"/>
</dbReference>
<dbReference type="SUPFAM" id="SSF50494">
    <property type="entry name" value="Trypsin-like serine proteases"/>
    <property type="match status" value="1"/>
</dbReference>
<dbReference type="InterPro" id="IPR035070">
    <property type="entry name" value="Streptogrisin_prodomain"/>
</dbReference>
<evidence type="ECO:0000256" key="6">
    <source>
        <dbReference type="PIRSR" id="PIRSR001134-1"/>
    </source>
</evidence>
<dbReference type="Pfam" id="PF00089">
    <property type="entry name" value="Trypsin"/>
    <property type="match status" value="1"/>
</dbReference>
<evidence type="ECO:0000259" key="9">
    <source>
        <dbReference type="Pfam" id="PF00089"/>
    </source>
</evidence>
<evidence type="ECO:0000313" key="10">
    <source>
        <dbReference type="EMBL" id="SFJ88818.1"/>
    </source>
</evidence>
<evidence type="ECO:0000256" key="8">
    <source>
        <dbReference type="SAM" id="SignalP"/>
    </source>
</evidence>
<accession>A0A1I3V045</accession>
<name>A0A1I3V045_9ACTN</name>
<sequence length="408" mass="43444">MHGASLRLSGAVWAALAALIAAVFLAPPASAGEAVQAQPRLDAQQKAAVTQLAKDYGIPAEEGQRRIARQDEQAALATKLRKRLGARFGGAWVDHDRGGKLMVAVTGKSAVPTVSALASKAAAEAVVVQRGMSELQKMSEELGKRIAKANKGAEYGLQSAVVTEKNVLRLDLPQGRELTGEQQRTVRWAERKFGDALVIDTYQHASEPLYCGGQYSCDPPLRSGLAIYGGNTRCTSAFMAYAGSSYYMLTAGHCTEAASYWQVPTYSYGYQGVGSTASYHFGYYGDYAAVRISDPAFWQPRGWVYTTQPIRSWNYDYVGQYVCKQGSTTGYTCGQITDTNATVYYPGRTLTGMTWSTACVAPGDSGSGVYNGSTAHGILSGGPNSGCGMIHEPISRALSSLGVTLLAG</sequence>
<keyword evidence="2" id="KW-0645">Protease</keyword>
<feature type="chain" id="PRO_5011653018" evidence="8">
    <location>
        <begin position="32"/>
        <end position="408"/>
    </location>
</feature>
<dbReference type="EMBL" id="FOSG01000002">
    <property type="protein sequence ID" value="SFJ88818.1"/>
    <property type="molecule type" value="Genomic_DNA"/>
</dbReference>
<dbReference type="CDD" id="cd21112">
    <property type="entry name" value="alphaLP-like"/>
    <property type="match status" value="1"/>
</dbReference>
<keyword evidence="4" id="KW-0720">Serine protease</keyword>
<feature type="disulfide bond" evidence="7">
    <location>
        <begin position="323"/>
        <end position="333"/>
    </location>
</feature>
<dbReference type="InterPro" id="IPR001254">
    <property type="entry name" value="Trypsin_dom"/>
</dbReference>
<dbReference type="InterPro" id="IPR043504">
    <property type="entry name" value="Peptidase_S1_PA_chymotrypsin"/>
</dbReference>
<keyword evidence="8" id="KW-0732">Signal</keyword>
<evidence type="ECO:0000313" key="11">
    <source>
        <dbReference type="Proteomes" id="UP000198928"/>
    </source>
</evidence>
<dbReference type="GO" id="GO:0004252">
    <property type="term" value="F:serine-type endopeptidase activity"/>
    <property type="evidence" value="ECO:0007669"/>
    <property type="project" value="InterPro"/>
</dbReference>
<organism evidence="10 11">
    <name type="scientific">Streptomyces pini</name>
    <dbReference type="NCBI Taxonomy" id="1520580"/>
    <lineage>
        <taxon>Bacteria</taxon>
        <taxon>Bacillati</taxon>
        <taxon>Actinomycetota</taxon>
        <taxon>Actinomycetes</taxon>
        <taxon>Kitasatosporales</taxon>
        <taxon>Streptomycetaceae</taxon>
        <taxon>Streptomyces</taxon>
    </lineage>
</organism>
<feature type="active site" description="Charge relay system" evidence="6">
    <location>
        <position position="253"/>
    </location>
</feature>
<evidence type="ECO:0000256" key="3">
    <source>
        <dbReference type="ARBA" id="ARBA00022801"/>
    </source>
</evidence>
<dbReference type="PIRSF" id="PIRSF001134">
    <property type="entry name" value="Streptogrisin"/>
    <property type="match status" value="1"/>
</dbReference>
<dbReference type="PRINTS" id="PR00861">
    <property type="entry name" value="ALYTICPTASE"/>
</dbReference>
<feature type="active site" description="Charge relay system" evidence="6">
    <location>
        <position position="286"/>
    </location>
</feature>
<reference evidence="11" key="1">
    <citation type="submission" date="2016-10" db="EMBL/GenBank/DDBJ databases">
        <authorList>
            <person name="Varghese N."/>
            <person name="Submissions S."/>
        </authorList>
    </citation>
    <scope>NUCLEOTIDE SEQUENCE [LARGE SCALE GENOMIC DNA]</scope>
    <source>
        <strain evidence="11">PL19</strain>
    </source>
</reference>
<feature type="domain" description="Peptidase S1" evidence="9">
    <location>
        <begin position="245"/>
        <end position="390"/>
    </location>
</feature>
<proteinExistence type="inferred from homology"/>
<dbReference type="Proteomes" id="UP000198928">
    <property type="component" value="Unassembled WGS sequence"/>
</dbReference>
<dbReference type="InterPro" id="IPR009003">
    <property type="entry name" value="Peptidase_S1_PA"/>
</dbReference>
<feature type="disulfide bond" evidence="7">
    <location>
        <begin position="234"/>
        <end position="254"/>
    </location>
</feature>
<dbReference type="PROSITE" id="PS00134">
    <property type="entry name" value="TRYPSIN_HIS"/>
    <property type="match status" value="1"/>
</dbReference>
<feature type="signal peptide" evidence="8">
    <location>
        <begin position="1"/>
        <end position="31"/>
    </location>
</feature>
<dbReference type="Gene3D" id="2.40.10.10">
    <property type="entry name" value="Trypsin-like serine proteases"/>
    <property type="match status" value="2"/>
</dbReference>
<evidence type="ECO:0000256" key="2">
    <source>
        <dbReference type="ARBA" id="ARBA00022670"/>
    </source>
</evidence>
<dbReference type="InterPro" id="IPR018114">
    <property type="entry name" value="TRYPSIN_HIS"/>
</dbReference>
<evidence type="ECO:0000256" key="1">
    <source>
        <dbReference type="ARBA" id="ARBA00007664"/>
    </source>
</evidence>
<dbReference type="Gene3D" id="3.30.300.50">
    <property type="match status" value="1"/>
</dbReference>
<dbReference type="OrthoDB" id="4773429at2"/>
<protein>
    <submittedName>
        <fullName evidence="10">Streptogrisin C</fullName>
    </submittedName>
</protein>
<evidence type="ECO:0000256" key="5">
    <source>
        <dbReference type="ARBA" id="ARBA00023157"/>
    </source>
</evidence>
<evidence type="ECO:0000256" key="4">
    <source>
        <dbReference type="ARBA" id="ARBA00022825"/>
    </source>
</evidence>
<keyword evidence="5 7" id="KW-1015">Disulfide bond</keyword>
<dbReference type="AlphaFoldDB" id="A0A1I3V045"/>
<gene>
    <name evidence="10" type="ORF">SAMN05192584_10271</name>
</gene>
<feature type="active site" description="Charge relay system" evidence="6">
    <location>
        <position position="365"/>
    </location>
</feature>
<evidence type="ECO:0000256" key="7">
    <source>
        <dbReference type="PIRSR" id="PIRSR001134-2"/>
    </source>
</evidence>
<keyword evidence="11" id="KW-1185">Reference proteome</keyword>
<dbReference type="InterPro" id="IPR001316">
    <property type="entry name" value="Pept_S1A_streptogrisin"/>
</dbReference>
<keyword evidence="3" id="KW-0378">Hydrolase</keyword>
<comment type="similarity">
    <text evidence="1">Belongs to the peptidase S1 family.</text>
</comment>